<organism evidence="2 3">
    <name type="scientific">Durusdinium trenchii</name>
    <dbReference type="NCBI Taxonomy" id="1381693"/>
    <lineage>
        <taxon>Eukaryota</taxon>
        <taxon>Sar</taxon>
        <taxon>Alveolata</taxon>
        <taxon>Dinophyceae</taxon>
        <taxon>Suessiales</taxon>
        <taxon>Symbiodiniaceae</taxon>
        <taxon>Durusdinium</taxon>
    </lineage>
</organism>
<gene>
    <name evidence="2" type="ORF">SCF082_LOCUS34385</name>
</gene>
<sequence>MGQNGVGEKPHQPIKLRDLFGPFGWKTPQRQETPETEVTVAALGGAAEPVPVPRTVPQEPGEWFREARWEPFQPESWADLKLEREEQEEEEDQNVPDDFDTWTKSLQ</sequence>
<comment type="caution">
    <text evidence="2">The sequence shown here is derived from an EMBL/GenBank/DDBJ whole genome shotgun (WGS) entry which is preliminary data.</text>
</comment>
<dbReference type="EMBL" id="CAXAMM010031469">
    <property type="protein sequence ID" value="CAK9068172.1"/>
    <property type="molecule type" value="Genomic_DNA"/>
</dbReference>
<feature type="region of interest" description="Disordered" evidence="1">
    <location>
        <begin position="1"/>
        <end position="36"/>
    </location>
</feature>
<accession>A0ABP0NWJ3</accession>
<dbReference type="Proteomes" id="UP001642464">
    <property type="component" value="Unassembled WGS sequence"/>
</dbReference>
<feature type="region of interest" description="Disordered" evidence="1">
    <location>
        <begin position="83"/>
        <end position="107"/>
    </location>
</feature>
<feature type="compositionally biased region" description="Basic and acidic residues" evidence="1">
    <location>
        <begin position="8"/>
        <end position="18"/>
    </location>
</feature>
<evidence type="ECO:0000313" key="3">
    <source>
        <dbReference type="Proteomes" id="UP001642464"/>
    </source>
</evidence>
<feature type="compositionally biased region" description="Acidic residues" evidence="1">
    <location>
        <begin position="85"/>
        <end position="100"/>
    </location>
</feature>
<protein>
    <submittedName>
        <fullName evidence="2">Uncharacterized protein</fullName>
    </submittedName>
</protein>
<keyword evidence="3" id="KW-1185">Reference proteome</keyword>
<evidence type="ECO:0000313" key="2">
    <source>
        <dbReference type="EMBL" id="CAK9068172.1"/>
    </source>
</evidence>
<proteinExistence type="predicted"/>
<name>A0ABP0NWJ3_9DINO</name>
<evidence type="ECO:0000256" key="1">
    <source>
        <dbReference type="SAM" id="MobiDB-lite"/>
    </source>
</evidence>
<feature type="non-terminal residue" evidence="2">
    <location>
        <position position="107"/>
    </location>
</feature>
<reference evidence="2 3" key="1">
    <citation type="submission" date="2024-02" db="EMBL/GenBank/DDBJ databases">
        <authorList>
            <person name="Chen Y."/>
            <person name="Shah S."/>
            <person name="Dougan E. K."/>
            <person name="Thang M."/>
            <person name="Chan C."/>
        </authorList>
    </citation>
    <scope>NUCLEOTIDE SEQUENCE [LARGE SCALE GENOMIC DNA]</scope>
</reference>